<feature type="active site" description="Proton donor/acceptor" evidence="4">
    <location>
        <position position="79"/>
    </location>
</feature>
<dbReference type="SUPFAM" id="SSF51735">
    <property type="entry name" value="NAD(P)-binding Rossmann-fold domains"/>
    <property type="match status" value="1"/>
</dbReference>
<dbReference type="InterPro" id="IPR016211">
    <property type="entry name" value="Glu/Phe/Leu/Val/Trp_DH_bac/arc"/>
</dbReference>
<dbReference type="Pfam" id="PF02812">
    <property type="entry name" value="ELFV_dehydrog_N"/>
    <property type="match status" value="1"/>
</dbReference>
<dbReference type="PIRSF" id="PIRSF000188">
    <property type="entry name" value="Phe_leu_dh"/>
    <property type="match status" value="1"/>
</dbReference>
<name>A0A1H4RIR3_9NOCA</name>
<dbReference type="RefSeq" id="WP_244163628.1">
    <property type="nucleotide sequence ID" value="NZ_FNSV01000005.1"/>
</dbReference>
<feature type="binding site" evidence="5">
    <location>
        <begin position="183"/>
        <end position="188"/>
    </location>
    <ligand>
        <name>NAD(+)</name>
        <dbReference type="ChEBI" id="CHEBI:57540"/>
    </ligand>
</feature>
<keyword evidence="2 6" id="KW-0560">Oxidoreductase</keyword>
<dbReference type="Gene3D" id="3.40.50.720">
    <property type="entry name" value="NAD(P)-binding Rossmann-like Domain"/>
    <property type="match status" value="1"/>
</dbReference>
<dbReference type="GO" id="GO:0006520">
    <property type="term" value="P:amino acid metabolic process"/>
    <property type="evidence" value="ECO:0007669"/>
    <property type="project" value="InterPro"/>
</dbReference>
<gene>
    <name evidence="9" type="ORF">SAMN04490239_3653</name>
</gene>
<evidence type="ECO:0000256" key="4">
    <source>
        <dbReference type="PIRSR" id="PIRSR000188-1"/>
    </source>
</evidence>
<dbReference type="CDD" id="cd01075">
    <property type="entry name" value="NAD_bind_Leu_Phe_Val_DH"/>
    <property type="match status" value="1"/>
</dbReference>
<dbReference type="InterPro" id="IPR006097">
    <property type="entry name" value="Glu/Leu/Phe/Val/Trp_DH_dimer"/>
</dbReference>
<dbReference type="SMART" id="SM00839">
    <property type="entry name" value="ELFV_dehydrog"/>
    <property type="match status" value="1"/>
</dbReference>
<keyword evidence="3 5" id="KW-0520">NAD</keyword>
<dbReference type="SUPFAM" id="SSF53223">
    <property type="entry name" value="Aminoacid dehydrogenase-like, N-terminal domain"/>
    <property type="match status" value="1"/>
</dbReference>
<dbReference type="PANTHER" id="PTHR42722">
    <property type="entry name" value="LEUCINE DEHYDROGENASE"/>
    <property type="match status" value="1"/>
</dbReference>
<dbReference type="InterPro" id="IPR046346">
    <property type="entry name" value="Aminoacid_DH-like_N_sf"/>
</dbReference>
<dbReference type="Proteomes" id="UP000183561">
    <property type="component" value="Unassembled WGS sequence"/>
</dbReference>
<keyword evidence="5" id="KW-0547">Nucleotide-binding</keyword>
<dbReference type="InterPro" id="IPR036291">
    <property type="entry name" value="NAD(P)-bd_dom_sf"/>
</dbReference>
<dbReference type="PRINTS" id="PR00082">
    <property type="entry name" value="GLFDHDRGNASE"/>
</dbReference>
<dbReference type="PANTHER" id="PTHR42722:SF1">
    <property type="entry name" value="VALINE DEHYDROGENASE"/>
    <property type="match status" value="1"/>
</dbReference>
<evidence type="ECO:0000313" key="10">
    <source>
        <dbReference type="Proteomes" id="UP000183561"/>
    </source>
</evidence>
<dbReference type="Gene3D" id="3.40.50.10860">
    <property type="entry name" value="Leucine Dehydrogenase, chain A, domain 1"/>
    <property type="match status" value="1"/>
</dbReference>
<dbReference type="GO" id="GO:0016639">
    <property type="term" value="F:oxidoreductase activity, acting on the CH-NH2 group of donors, NAD or NADP as acceptor"/>
    <property type="evidence" value="ECO:0007669"/>
    <property type="project" value="InterPro"/>
</dbReference>
<proteinExistence type="inferred from homology"/>
<evidence type="ECO:0000256" key="5">
    <source>
        <dbReference type="PIRSR" id="PIRSR000188-2"/>
    </source>
</evidence>
<accession>A0A1H4RIR3</accession>
<evidence type="ECO:0000313" key="9">
    <source>
        <dbReference type="EMBL" id="SEC31759.1"/>
    </source>
</evidence>
<feature type="region of interest" description="Disordered" evidence="7">
    <location>
        <begin position="349"/>
        <end position="381"/>
    </location>
</feature>
<evidence type="ECO:0000256" key="2">
    <source>
        <dbReference type="ARBA" id="ARBA00023002"/>
    </source>
</evidence>
<evidence type="ECO:0000256" key="6">
    <source>
        <dbReference type="RuleBase" id="RU004417"/>
    </source>
</evidence>
<sequence>MRLDKTLCWDGELTVTRHDRETGTSFIIRLDSTRLGPAAGGTRAAQYASFGEALDDAGRLAGAMTLKMAVSNLPMGGGKSVIALPAPRNEIDQGTWKRILVLHAENIDKLGGNYWTGPDVNTNSSDMDLLNDTTEFVFGRSTARGGAGSSASNTSLGVFEAMKATALHRGLGTLDGLTVLVQGLGAVGSGLAVLASQAGARLLVSDTDSERLAWARQAGHDVVEIDNVRSTPCDIFAPCAMGGVIDSAVAGELPASAVVGAANNILADDEAGDILHQRGVTYAPDFVTNAGGAFHLVGREVLGWSEETVGARTRRIGDTLAEVYSIAESEDIDTDRAARILARRRIETAGTHPPHTRTAGISVDPKARARPTRSPVRDRAR</sequence>
<protein>
    <submittedName>
        <fullName evidence="9">Leucine dehydrogenase</fullName>
    </submittedName>
</protein>
<evidence type="ECO:0000256" key="3">
    <source>
        <dbReference type="ARBA" id="ARBA00023027"/>
    </source>
</evidence>
<dbReference type="Pfam" id="PF00208">
    <property type="entry name" value="ELFV_dehydrog"/>
    <property type="match status" value="2"/>
</dbReference>
<dbReference type="EMBL" id="FNSV01000005">
    <property type="protein sequence ID" value="SEC31759.1"/>
    <property type="molecule type" value="Genomic_DNA"/>
</dbReference>
<organism evidence="9 10">
    <name type="scientific">Rhodococcus koreensis</name>
    <dbReference type="NCBI Taxonomy" id="99653"/>
    <lineage>
        <taxon>Bacteria</taxon>
        <taxon>Bacillati</taxon>
        <taxon>Actinomycetota</taxon>
        <taxon>Actinomycetes</taxon>
        <taxon>Mycobacteriales</taxon>
        <taxon>Nocardiaceae</taxon>
        <taxon>Rhodococcus</taxon>
    </lineage>
</organism>
<evidence type="ECO:0000256" key="1">
    <source>
        <dbReference type="ARBA" id="ARBA00006382"/>
    </source>
</evidence>
<reference evidence="10" key="1">
    <citation type="submission" date="2016-10" db="EMBL/GenBank/DDBJ databases">
        <authorList>
            <person name="Varghese N."/>
            <person name="Submissions S."/>
        </authorList>
    </citation>
    <scope>NUCLEOTIDE SEQUENCE [LARGE SCALE GENOMIC DNA]</scope>
    <source>
        <strain evidence="10">DSM 44498</strain>
    </source>
</reference>
<evidence type="ECO:0000259" key="8">
    <source>
        <dbReference type="SMART" id="SM00839"/>
    </source>
</evidence>
<dbReference type="InterPro" id="IPR006095">
    <property type="entry name" value="Glu/Leu/Phe/Val/Trp_DH"/>
</dbReference>
<dbReference type="InterPro" id="IPR006096">
    <property type="entry name" value="Glu/Leu/Phe/Val/Trp_DH_C"/>
</dbReference>
<evidence type="ECO:0000256" key="7">
    <source>
        <dbReference type="SAM" id="MobiDB-lite"/>
    </source>
</evidence>
<comment type="similarity">
    <text evidence="1 6">Belongs to the Glu/Leu/Phe/Val dehydrogenases family.</text>
</comment>
<keyword evidence="10" id="KW-1185">Reference proteome</keyword>
<dbReference type="AlphaFoldDB" id="A0A1H4RIR3"/>
<feature type="domain" description="Glutamate/phenylalanine/leucine/valine/L-tryptophan dehydrogenase C-terminal" evidence="8">
    <location>
        <begin position="149"/>
        <end position="350"/>
    </location>
</feature>
<dbReference type="GO" id="GO:0000166">
    <property type="term" value="F:nucleotide binding"/>
    <property type="evidence" value="ECO:0007669"/>
    <property type="project" value="UniProtKB-KW"/>
</dbReference>